<dbReference type="InterPro" id="IPR000182">
    <property type="entry name" value="GNAT_dom"/>
</dbReference>
<accession>A0A0K1JQ89</accession>
<evidence type="ECO:0000256" key="2">
    <source>
        <dbReference type="ARBA" id="ARBA00023315"/>
    </source>
</evidence>
<dbReference type="InterPro" id="IPR016181">
    <property type="entry name" value="Acyl_CoA_acyltransferase"/>
</dbReference>
<evidence type="ECO:0000256" key="1">
    <source>
        <dbReference type="ARBA" id="ARBA00022679"/>
    </source>
</evidence>
<dbReference type="SUPFAM" id="SSF55729">
    <property type="entry name" value="Acyl-CoA N-acyltransferases (Nat)"/>
    <property type="match status" value="1"/>
</dbReference>
<gene>
    <name evidence="6" type="ORF">VV02_12815</name>
</gene>
<feature type="region of interest" description="Disordered" evidence="4">
    <location>
        <begin position="135"/>
        <end position="154"/>
    </location>
</feature>
<keyword evidence="7" id="KW-1185">Reference proteome</keyword>
<sequence length="154" mass="16720">MGHAEALERFERANREFFARHVSDRGDEYFEQFEHGLAALAEENRSARSLFFVAVDSGGEVVARVNVYDIDQPERTELGFRVAEHAEGKGVTTRAVQAALQVAGTRGVGTVAARASTANVASQRVLEKCGFVGTGQAERPAGSSKDFVGYRKDL</sequence>
<dbReference type="GO" id="GO:0008999">
    <property type="term" value="F:protein-N-terminal-alanine acetyltransferase activity"/>
    <property type="evidence" value="ECO:0007669"/>
    <property type="project" value="TreeGrafter"/>
</dbReference>
<evidence type="ECO:0000259" key="5">
    <source>
        <dbReference type="PROSITE" id="PS51186"/>
    </source>
</evidence>
<dbReference type="Proteomes" id="UP000066480">
    <property type="component" value="Chromosome"/>
</dbReference>
<proteinExistence type="inferred from homology"/>
<organism evidence="6 7">
    <name type="scientific">Luteipulveratus mongoliensis</name>
    <dbReference type="NCBI Taxonomy" id="571913"/>
    <lineage>
        <taxon>Bacteria</taxon>
        <taxon>Bacillati</taxon>
        <taxon>Actinomycetota</taxon>
        <taxon>Actinomycetes</taxon>
        <taxon>Micrococcales</taxon>
        <taxon>Dermacoccaceae</taxon>
        <taxon>Luteipulveratus</taxon>
    </lineage>
</organism>
<evidence type="ECO:0000313" key="6">
    <source>
        <dbReference type="EMBL" id="AKU18892.1"/>
    </source>
</evidence>
<dbReference type="KEGG" id="lmoi:VV02_12815"/>
<evidence type="ECO:0000256" key="4">
    <source>
        <dbReference type="SAM" id="MobiDB-lite"/>
    </source>
</evidence>
<dbReference type="STRING" id="571913.VV02_12815"/>
<dbReference type="PROSITE" id="PS51186">
    <property type="entry name" value="GNAT"/>
    <property type="match status" value="1"/>
</dbReference>
<keyword evidence="1" id="KW-0808">Transferase</keyword>
<dbReference type="Gene3D" id="3.40.630.30">
    <property type="match status" value="1"/>
</dbReference>
<dbReference type="AlphaFoldDB" id="A0A0K1JQ89"/>
<protein>
    <recommendedName>
        <fullName evidence="5">N-acetyltransferase domain-containing protein</fullName>
    </recommendedName>
</protein>
<reference evidence="6 7" key="1">
    <citation type="submission" date="2015-03" db="EMBL/GenBank/DDBJ databases">
        <title>Luteipulveratus halotolerans sp. nov., a novel actinobacterium (Dermacoccaceae) from Sarawak, Malaysia.</title>
        <authorList>
            <person name="Juboi H."/>
            <person name="Basik A."/>
            <person name="Shamsul S.S."/>
            <person name="Arnold P."/>
            <person name="Schmitt E.K."/>
            <person name="Sanglier J.-J."/>
            <person name="Yeo T."/>
        </authorList>
    </citation>
    <scope>NUCLEOTIDE SEQUENCE [LARGE SCALE GENOMIC DNA]</scope>
    <source>
        <strain evidence="6 7">MN07-A0370</strain>
    </source>
</reference>
<comment type="similarity">
    <text evidence="3">Belongs to the acetyltransferase family. RimJ subfamily.</text>
</comment>
<name>A0A0K1JQ89_9MICO</name>
<dbReference type="PANTHER" id="PTHR43792:SF8">
    <property type="entry name" value="[RIBOSOMAL PROTEIN US5]-ALANINE N-ACETYLTRANSFERASE"/>
    <property type="match status" value="1"/>
</dbReference>
<dbReference type="Pfam" id="PF13302">
    <property type="entry name" value="Acetyltransf_3"/>
    <property type="match status" value="1"/>
</dbReference>
<dbReference type="PANTHER" id="PTHR43792">
    <property type="entry name" value="GNAT FAMILY, PUTATIVE (AFU_ORTHOLOGUE AFUA_3G00765)-RELATED-RELATED"/>
    <property type="match status" value="1"/>
</dbReference>
<dbReference type="GO" id="GO:0005737">
    <property type="term" value="C:cytoplasm"/>
    <property type="evidence" value="ECO:0007669"/>
    <property type="project" value="TreeGrafter"/>
</dbReference>
<feature type="domain" description="N-acetyltransferase" evidence="5">
    <location>
        <begin position="1"/>
        <end position="154"/>
    </location>
</feature>
<dbReference type="InterPro" id="IPR051531">
    <property type="entry name" value="N-acetyltransferase"/>
</dbReference>
<evidence type="ECO:0000313" key="7">
    <source>
        <dbReference type="Proteomes" id="UP000066480"/>
    </source>
</evidence>
<evidence type="ECO:0000256" key="3">
    <source>
        <dbReference type="ARBA" id="ARBA00038502"/>
    </source>
</evidence>
<keyword evidence="2" id="KW-0012">Acyltransferase</keyword>
<dbReference type="EMBL" id="CP011112">
    <property type="protein sequence ID" value="AKU18892.1"/>
    <property type="molecule type" value="Genomic_DNA"/>
</dbReference>